<dbReference type="EMBL" id="MNAO01000260">
    <property type="protein sequence ID" value="OHV15507.1"/>
    <property type="molecule type" value="Genomic_DNA"/>
</dbReference>
<reference evidence="6 7" key="1">
    <citation type="submission" date="2016-10" db="EMBL/GenBank/DDBJ databases">
        <title>Draft genome sequence of Methylobacterium extorquens CP3, a seed endophyte of Crotalaria pumila with plant growth-promoting and metal tolerance properties.</title>
        <authorList>
            <person name="Sanchez-Lopez A.S."/>
            <person name="Van Hamme J.D."/>
            <person name="Thijs S."/>
            <person name="Mcammond B.M."/>
            <person name="Stevens V."/>
            <person name="Gonzalez-Chavez M.D.C."/>
            <person name="Vangronsveld J."/>
        </authorList>
    </citation>
    <scope>NUCLEOTIDE SEQUENCE [LARGE SCALE GENOMIC DNA]</scope>
    <source>
        <strain evidence="6 7">CP3</strain>
    </source>
</reference>
<evidence type="ECO:0000256" key="2">
    <source>
        <dbReference type="ARBA" id="ARBA00022679"/>
    </source>
</evidence>
<comment type="caution">
    <text evidence="6">The sequence shown here is derived from an EMBL/GenBank/DDBJ whole genome shotgun (WGS) entry which is preliminary data.</text>
</comment>
<evidence type="ECO:0000256" key="4">
    <source>
        <dbReference type="PROSITE-ProRule" id="PRU00489"/>
    </source>
</evidence>
<evidence type="ECO:0000256" key="3">
    <source>
        <dbReference type="ARBA" id="ARBA00022691"/>
    </source>
</evidence>
<keyword evidence="2" id="KW-0808">Transferase</keyword>
<dbReference type="GO" id="GO:0008173">
    <property type="term" value="F:RNA methyltransferase activity"/>
    <property type="evidence" value="ECO:0007669"/>
    <property type="project" value="UniProtKB-ARBA"/>
</dbReference>
<dbReference type="PANTHER" id="PTHR12829">
    <property type="entry name" value="N6-ADENOSINE-METHYLTRANSFERASE"/>
    <property type="match status" value="1"/>
</dbReference>
<protein>
    <recommendedName>
        <fullName evidence="8">MT-A70 family protein</fullName>
    </recommendedName>
</protein>
<evidence type="ECO:0008006" key="8">
    <source>
        <dbReference type="Google" id="ProtNLM"/>
    </source>
</evidence>
<sequence length="212" mass="24034">MSPFVGIPHHHYRAIAVDPPWAFSAGTKGRPQHYGRMSDREIADMPVGDLAHPDGCWLFMWVTSPKLDAPVRSASRLSPFAIARAWGFRYSARAFVWVKTERAPCDPLFFFANGLHTGTGYTTRKNVEDVLLFRRGRPVRQSKAVHEVIVAPVREHSRKPDEFYRRVERFCAGPRIEVFARESRPGWDTFGNEATKFDPTPAEPAPMLLAAE</sequence>
<dbReference type="PROSITE" id="PS51143">
    <property type="entry name" value="MT_A70"/>
    <property type="match status" value="1"/>
</dbReference>
<evidence type="ECO:0000256" key="5">
    <source>
        <dbReference type="SAM" id="MobiDB-lite"/>
    </source>
</evidence>
<evidence type="ECO:0000256" key="1">
    <source>
        <dbReference type="ARBA" id="ARBA00022603"/>
    </source>
</evidence>
<evidence type="ECO:0000313" key="7">
    <source>
        <dbReference type="Proteomes" id="UP000180215"/>
    </source>
</evidence>
<dbReference type="PANTHER" id="PTHR12829:SF7">
    <property type="entry name" value="N6-ADENOSINE-METHYLTRANSFERASE CATALYTIC SUBUNIT"/>
    <property type="match status" value="1"/>
</dbReference>
<proteinExistence type="inferred from homology"/>
<dbReference type="Proteomes" id="UP000180215">
    <property type="component" value="Unassembled WGS sequence"/>
</dbReference>
<feature type="region of interest" description="Disordered" evidence="5">
    <location>
        <begin position="190"/>
        <end position="212"/>
    </location>
</feature>
<dbReference type="InterPro" id="IPR007757">
    <property type="entry name" value="MT-A70-like"/>
</dbReference>
<name>A0A1S1P2U4_METEX</name>
<dbReference type="Pfam" id="PF05063">
    <property type="entry name" value="MT-A70"/>
    <property type="match status" value="1"/>
</dbReference>
<accession>A0A1S1P2U4</accession>
<dbReference type="AlphaFoldDB" id="A0A1S1P2U4"/>
<comment type="similarity">
    <text evidence="4">Belongs to the MT-A70-like family.</text>
</comment>
<evidence type="ECO:0000313" key="6">
    <source>
        <dbReference type="EMBL" id="OHV15507.1"/>
    </source>
</evidence>
<dbReference type="GO" id="GO:0032259">
    <property type="term" value="P:methylation"/>
    <property type="evidence" value="ECO:0007669"/>
    <property type="project" value="UniProtKB-KW"/>
</dbReference>
<organism evidence="6 7">
    <name type="scientific">Methylorubrum extorquens</name>
    <name type="common">Methylobacterium dichloromethanicum</name>
    <name type="synonym">Methylobacterium extorquens</name>
    <dbReference type="NCBI Taxonomy" id="408"/>
    <lineage>
        <taxon>Bacteria</taxon>
        <taxon>Pseudomonadati</taxon>
        <taxon>Pseudomonadota</taxon>
        <taxon>Alphaproteobacteria</taxon>
        <taxon>Hyphomicrobiales</taxon>
        <taxon>Methylobacteriaceae</taxon>
        <taxon>Methylorubrum</taxon>
    </lineage>
</organism>
<keyword evidence="1" id="KW-0489">Methyltransferase</keyword>
<keyword evidence="3" id="KW-0949">S-adenosyl-L-methionine</keyword>
<gene>
    <name evidence="6" type="ORF">BK022_18600</name>
</gene>
<dbReference type="GO" id="GO:0008757">
    <property type="term" value="F:S-adenosylmethionine-dependent methyltransferase activity"/>
    <property type="evidence" value="ECO:0007669"/>
    <property type="project" value="UniProtKB-ARBA"/>
</dbReference>